<name>A0AA39T7J1_ARMTA</name>
<protein>
    <recommendedName>
        <fullName evidence="2">DUF7719 domain-containing protein</fullName>
    </recommendedName>
</protein>
<feature type="transmembrane region" description="Helical" evidence="1">
    <location>
        <begin position="56"/>
        <end position="77"/>
    </location>
</feature>
<feature type="transmembrane region" description="Helical" evidence="1">
    <location>
        <begin position="89"/>
        <end position="107"/>
    </location>
</feature>
<dbReference type="InterPro" id="IPR056136">
    <property type="entry name" value="DUF7719"/>
</dbReference>
<dbReference type="AlphaFoldDB" id="A0AA39T7J1"/>
<evidence type="ECO:0000313" key="4">
    <source>
        <dbReference type="Proteomes" id="UP001175211"/>
    </source>
</evidence>
<dbReference type="PANTHER" id="PTHR37846:SF1">
    <property type="entry name" value="DEACETYLASE-LIKE PROTEIN"/>
    <property type="match status" value="1"/>
</dbReference>
<feature type="domain" description="DUF7719" evidence="2">
    <location>
        <begin position="118"/>
        <end position="184"/>
    </location>
</feature>
<dbReference type="GeneID" id="85354473"/>
<evidence type="ECO:0000313" key="3">
    <source>
        <dbReference type="EMBL" id="KAK0469931.1"/>
    </source>
</evidence>
<feature type="transmembrane region" description="Helical" evidence="1">
    <location>
        <begin position="156"/>
        <end position="180"/>
    </location>
</feature>
<keyword evidence="1" id="KW-0812">Transmembrane</keyword>
<proteinExistence type="predicted"/>
<dbReference type="PANTHER" id="PTHR37846">
    <property type="entry name" value="YALI0B21296P"/>
    <property type="match status" value="1"/>
</dbReference>
<evidence type="ECO:0000259" key="2">
    <source>
        <dbReference type="Pfam" id="PF24841"/>
    </source>
</evidence>
<accession>A0AA39T7J1</accession>
<feature type="transmembrane region" description="Helical" evidence="1">
    <location>
        <begin position="119"/>
        <end position="136"/>
    </location>
</feature>
<keyword evidence="4" id="KW-1185">Reference proteome</keyword>
<reference evidence="3" key="1">
    <citation type="submission" date="2023-06" db="EMBL/GenBank/DDBJ databases">
        <authorList>
            <consortium name="Lawrence Berkeley National Laboratory"/>
            <person name="Ahrendt S."/>
            <person name="Sahu N."/>
            <person name="Indic B."/>
            <person name="Wong-Bajracharya J."/>
            <person name="Merenyi Z."/>
            <person name="Ke H.-M."/>
            <person name="Monk M."/>
            <person name="Kocsube S."/>
            <person name="Drula E."/>
            <person name="Lipzen A."/>
            <person name="Balint B."/>
            <person name="Henrissat B."/>
            <person name="Andreopoulos B."/>
            <person name="Martin F.M."/>
            <person name="Harder C.B."/>
            <person name="Rigling D."/>
            <person name="Ford K.L."/>
            <person name="Foster G.D."/>
            <person name="Pangilinan J."/>
            <person name="Papanicolaou A."/>
            <person name="Barry K."/>
            <person name="LaButti K."/>
            <person name="Viragh M."/>
            <person name="Koriabine M."/>
            <person name="Yan M."/>
            <person name="Riley R."/>
            <person name="Champramary S."/>
            <person name="Plett K.L."/>
            <person name="Tsai I.J."/>
            <person name="Slot J."/>
            <person name="Sipos G."/>
            <person name="Plett J."/>
            <person name="Nagy L.G."/>
            <person name="Grigoriev I.V."/>
        </authorList>
    </citation>
    <scope>NUCLEOTIDE SEQUENCE</scope>
    <source>
        <strain evidence="3">CCBAS 213</strain>
    </source>
</reference>
<dbReference type="Proteomes" id="UP001175211">
    <property type="component" value="Unassembled WGS sequence"/>
</dbReference>
<gene>
    <name evidence="3" type="ORF">EV420DRAFT_1497560</name>
</gene>
<evidence type="ECO:0000256" key="1">
    <source>
        <dbReference type="SAM" id="Phobius"/>
    </source>
</evidence>
<keyword evidence="1" id="KW-1133">Transmembrane helix</keyword>
<organism evidence="3 4">
    <name type="scientific">Armillaria tabescens</name>
    <name type="common">Ringless honey mushroom</name>
    <name type="synonym">Agaricus tabescens</name>
    <dbReference type="NCBI Taxonomy" id="1929756"/>
    <lineage>
        <taxon>Eukaryota</taxon>
        <taxon>Fungi</taxon>
        <taxon>Dikarya</taxon>
        <taxon>Basidiomycota</taxon>
        <taxon>Agaricomycotina</taxon>
        <taxon>Agaricomycetes</taxon>
        <taxon>Agaricomycetidae</taxon>
        <taxon>Agaricales</taxon>
        <taxon>Marasmiineae</taxon>
        <taxon>Physalacriaceae</taxon>
        <taxon>Desarmillaria</taxon>
    </lineage>
</organism>
<dbReference type="RefSeq" id="XP_060339724.1">
    <property type="nucleotide sequence ID" value="XM_060470925.1"/>
</dbReference>
<comment type="caution">
    <text evidence="3">The sequence shown here is derived from an EMBL/GenBank/DDBJ whole genome shotgun (WGS) entry which is preliminary data.</text>
</comment>
<dbReference type="Pfam" id="PF24841">
    <property type="entry name" value="DUF7719"/>
    <property type="match status" value="1"/>
</dbReference>
<keyword evidence="1" id="KW-0472">Membrane</keyword>
<dbReference type="EMBL" id="JAUEPS010000001">
    <property type="protein sequence ID" value="KAK0469931.1"/>
    <property type="molecule type" value="Genomic_DNA"/>
</dbReference>
<sequence>MVERRTMVPSVSAVQEPILSKEEKWRLMQESDHPQVPDGPGVDEIEEQDSPLAEEIFNAITMIVPFSFLLLMMEILIRHQYGKHPGLDVLVERMVSNVPILALLIFYTMRYKEHRRLQIGLFLASVGIGCRVTYLLSRGSLYVNIRQIPPLCTLWIYAIVQLELGPALLNLATVAAYVWWNSLKLLR</sequence>